<dbReference type="Pfam" id="PF15711">
    <property type="entry name" value="ILEI"/>
    <property type="match status" value="1"/>
</dbReference>
<dbReference type="PROSITE" id="PS52031">
    <property type="entry name" value="GG_LECTIN"/>
    <property type="match status" value="1"/>
</dbReference>
<dbReference type="CDD" id="cd13940">
    <property type="entry name" value="ILEI_FAM3C"/>
    <property type="match status" value="1"/>
</dbReference>
<dbReference type="InterPro" id="IPR039477">
    <property type="entry name" value="ILEI/PANDER_dom"/>
</dbReference>
<dbReference type="Ensembl" id="ENSAPET00000002291.1">
    <property type="protein sequence ID" value="ENSAPEP00000002240.1"/>
    <property type="gene ID" value="ENSAPEG00000001598.1"/>
</dbReference>
<evidence type="ECO:0000256" key="7">
    <source>
        <dbReference type="PROSITE-ProRule" id="PRU01375"/>
    </source>
</evidence>
<keyword evidence="8" id="KW-0472">Membrane</keyword>
<proteinExistence type="inferred from homology"/>
<keyword evidence="3" id="KW-0964">Secreted</keyword>
<evidence type="ECO:0000313" key="10">
    <source>
        <dbReference type="Ensembl" id="ENSAPEP00000002240.1"/>
    </source>
</evidence>
<dbReference type="InterPro" id="IPR039475">
    <property type="entry name" value="ILEI_FAM3C"/>
</dbReference>
<reference evidence="10" key="3">
    <citation type="submission" date="2025-09" db="UniProtKB">
        <authorList>
            <consortium name="Ensembl"/>
        </authorList>
    </citation>
    <scope>IDENTIFICATION</scope>
</reference>
<sequence>CRCVVILRVYVVVLHLFVVVLCLFVVVLHQIVIVLYLCDGPCTIKRECPDDHYSFFIQSGAANVFGPKICIQNELVLGTVLNNAAAGINLVTVNGETGAVIKTGTFNMFSGEVEPLIDFLKEIDKRSVVLVASYDDPSSKLNDEARKLFVEMGSSSIQTLGFRDNWVFVGGKGESMKSKYEKYIKNDASTNKYENWPELINMDGCIPKRLD</sequence>
<dbReference type="STRING" id="161767.ENSAPEP00000002240"/>
<keyword evidence="5 7" id="KW-0430">Lectin</keyword>
<reference evidence="10" key="2">
    <citation type="submission" date="2025-08" db="UniProtKB">
        <authorList>
            <consortium name="Ensembl"/>
        </authorList>
    </citation>
    <scope>IDENTIFICATION</scope>
</reference>
<feature type="domain" description="ILEI/PANDER" evidence="9">
    <location>
        <begin position="87"/>
        <end position="173"/>
    </location>
</feature>
<organism evidence="10 11">
    <name type="scientific">Amphiprion percula</name>
    <name type="common">Orange clownfish</name>
    <name type="synonym">Lutjanus percula</name>
    <dbReference type="NCBI Taxonomy" id="161767"/>
    <lineage>
        <taxon>Eukaryota</taxon>
        <taxon>Metazoa</taxon>
        <taxon>Chordata</taxon>
        <taxon>Craniata</taxon>
        <taxon>Vertebrata</taxon>
        <taxon>Euteleostomi</taxon>
        <taxon>Actinopterygii</taxon>
        <taxon>Neopterygii</taxon>
        <taxon>Teleostei</taxon>
        <taxon>Neoteleostei</taxon>
        <taxon>Acanthomorphata</taxon>
        <taxon>Ovalentaria</taxon>
        <taxon>Pomacentridae</taxon>
        <taxon>Amphiprion</taxon>
    </lineage>
</organism>
<keyword evidence="6" id="KW-1015">Disulfide bond</keyword>
<protein>
    <recommendedName>
        <fullName evidence="9">ILEI/PANDER domain-containing protein</fullName>
    </recommendedName>
</protein>
<evidence type="ECO:0000256" key="1">
    <source>
        <dbReference type="ARBA" id="ARBA00004613"/>
    </source>
</evidence>
<evidence type="ECO:0000256" key="8">
    <source>
        <dbReference type="SAM" id="Phobius"/>
    </source>
</evidence>
<accession>A0A3P8RRQ9</accession>
<dbReference type="GeneTree" id="ENSGT00950000183004"/>
<dbReference type="Proteomes" id="UP000265080">
    <property type="component" value="Chromosome 4"/>
</dbReference>
<dbReference type="PANTHER" id="PTHR14592">
    <property type="entry name" value="UNCHARACTERIZED FAM3"/>
    <property type="match status" value="1"/>
</dbReference>
<reference evidence="10 11" key="1">
    <citation type="submission" date="2018-03" db="EMBL/GenBank/DDBJ databases">
        <title>Finding Nemo's genes: A chromosome-scale reference assembly of the genome of the orange clownfish Amphiprion percula.</title>
        <authorList>
            <person name="Lehmann R."/>
        </authorList>
    </citation>
    <scope>NUCLEOTIDE SEQUENCE</scope>
</reference>
<dbReference type="InterPro" id="IPR039220">
    <property type="entry name" value="FAM3"/>
</dbReference>
<evidence type="ECO:0000256" key="4">
    <source>
        <dbReference type="ARBA" id="ARBA00022729"/>
    </source>
</evidence>
<evidence type="ECO:0000256" key="3">
    <source>
        <dbReference type="ARBA" id="ARBA00022525"/>
    </source>
</evidence>
<comment type="subcellular location">
    <subcellularLocation>
        <location evidence="1">Secreted</location>
    </subcellularLocation>
</comment>
<evidence type="ECO:0000256" key="5">
    <source>
        <dbReference type="ARBA" id="ARBA00022734"/>
    </source>
</evidence>
<keyword evidence="11" id="KW-1185">Reference proteome</keyword>
<dbReference type="AlphaFoldDB" id="A0A3P8RRQ9"/>
<evidence type="ECO:0000256" key="6">
    <source>
        <dbReference type="ARBA" id="ARBA00023157"/>
    </source>
</evidence>
<feature type="transmembrane region" description="Helical" evidence="8">
    <location>
        <begin position="12"/>
        <end position="37"/>
    </location>
</feature>
<keyword evidence="8" id="KW-1133">Transmembrane helix</keyword>
<name>A0A3P8RRQ9_AMPPE</name>
<evidence type="ECO:0000313" key="11">
    <source>
        <dbReference type="Proteomes" id="UP000265080"/>
    </source>
</evidence>
<comment type="similarity">
    <text evidence="2">Belongs to the FAM3 family.</text>
</comment>
<dbReference type="GO" id="GO:0005576">
    <property type="term" value="C:extracellular region"/>
    <property type="evidence" value="ECO:0007669"/>
    <property type="project" value="UniProtKB-SubCell"/>
</dbReference>
<evidence type="ECO:0000259" key="9">
    <source>
        <dbReference type="Pfam" id="PF15711"/>
    </source>
</evidence>
<dbReference type="GO" id="GO:0030246">
    <property type="term" value="F:carbohydrate binding"/>
    <property type="evidence" value="ECO:0007669"/>
    <property type="project" value="UniProtKB-UniRule"/>
</dbReference>
<evidence type="ECO:0000256" key="2">
    <source>
        <dbReference type="ARBA" id="ARBA00010905"/>
    </source>
</evidence>
<dbReference type="OMA" id="CPAHEIS"/>
<keyword evidence="8" id="KW-0812">Transmembrane</keyword>
<keyword evidence="4" id="KW-0732">Signal</keyword>